<organism evidence="10 11">
    <name type="scientific">Trypanosoma theileri</name>
    <dbReference type="NCBI Taxonomy" id="67003"/>
    <lineage>
        <taxon>Eukaryota</taxon>
        <taxon>Discoba</taxon>
        <taxon>Euglenozoa</taxon>
        <taxon>Kinetoplastea</taxon>
        <taxon>Metakinetoplastina</taxon>
        <taxon>Trypanosomatida</taxon>
        <taxon>Trypanosomatidae</taxon>
        <taxon>Trypanosoma</taxon>
    </lineage>
</organism>
<evidence type="ECO:0000256" key="3">
    <source>
        <dbReference type="ARBA" id="ARBA00022692"/>
    </source>
</evidence>
<keyword evidence="5 7" id="KW-0472">Membrane</keyword>
<comment type="catalytic activity">
    <reaction evidence="7">
        <text>L-cysteinyl-[protein] + hexadecanoyl-CoA = S-hexadecanoyl-L-cysteinyl-[protein] + CoA</text>
        <dbReference type="Rhea" id="RHEA:36683"/>
        <dbReference type="Rhea" id="RHEA-COMP:10131"/>
        <dbReference type="Rhea" id="RHEA-COMP:11032"/>
        <dbReference type="ChEBI" id="CHEBI:29950"/>
        <dbReference type="ChEBI" id="CHEBI:57287"/>
        <dbReference type="ChEBI" id="CHEBI:57379"/>
        <dbReference type="ChEBI" id="CHEBI:74151"/>
        <dbReference type="EC" id="2.3.1.225"/>
    </reaction>
</comment>
<keyword evidence="6 7" id="KW-0012">Acyltransferase</keyword>
<dbReference type="InterPro" id="IPR039859">
    <property type="entry name" value="PFA4/ZDH16/20/ERF2-like"/>
</dbReference>
<dbReference type="PROSITE" id="PS50216">
    <property type="entry name" value="DHHC"/>
    <property type="match status" value="1"/>
</dbReference>
<reference evidence="10 11" key="1">
    <citation type="submission" date="2017-03" db="EMBL/GenBank/DDBJ databases">
        <title>An alternative strategy for trypanosome survival in the mammalian bloodstream revealed through genome and transcriptome analysis of the ubiquitous bovine parasite Trypanosoma (Megatrypanum) theileri.</title>
        <authorList>
            <person name="Kelly S."/>
            <person name="Ivens A."/>
            <person name="Mott A."/>
            <person name="O'Neill E."/>
            <person name="Emms D."/>
            <person name="Macleod O."/>
            <person name="Voorheis P."/>
            <person name="Matthews J."/>
            <person name="Matthews K."/>
            <person name="Carrington M."/>
        </authorList>
    </citation>
    <scope>NUCLEOTIDE SEQUENCE [LARGE SCALE GENOMIC DNA]</scope>
    <source>
        <strain evidence="10">Edinburgh</strain>
    </source>
</reference>
<accession>A0A1X0NVC9</accession>
<feature type="region of interest" description="Disordered" evidence="8">
    <location>
        <begin position="292"/>
        <end position="322"/>
    </location>
</feature>
<dbReference type="GO" id="GO:0019706">
    <property type="term" value="F:protein-cysteine S-palmitoyltransferase activity"/>
    <property type="evidence" value="ECO:0007669"/>
    <property type="project" value="UniProtKB-EC"/>
</dbReference>
<dbReference type="GO" id="GO:0005783">
    <property type="term" value="C:endoplasmic reticulum"/>
    <property type="evidence" value="ECO:0007669"/>
    <property type="project" value="TreeGrafter"/>
</dbReference>
<evidence type="ECO:0000256" key="1">
    <source>
        <dbReference type="ARBA" id="ARBA00004141"/>
    </source>
</evidence>
<evidence type="ECO:0000256" key="5">
    <source>
        <dbReference type="ARBA" id="ARBA00023136"/>
    </source>
</evidence>
<dbReference type="Pfam" id="PF01529">
    <property type="entry name" value="DHHC"/>
    <property type="match status" value="1"/>
</dbReference>
<feature type="compositionally biased region" description="Basic and acidic residues" evidence="8">
    <location>
        <begin position="181"/>
        <end position="197"/>
    </location>
</feature>
<feature type="region of interest" description="Disordered" evidence="8">
    <location>
        <begin position="1"/>
        <end position="220"/>
    </location>
</feature>
<dbReference type="InterPro" id="IPR001594">
    <property type="entry name" value="Palmitoyltrfase_DHHC"/>
</dbReference>
<dbReference type="EC" id="2.3.1.225" evidence="7"/>
<dbReference type="Proteomes" id="UP000192257">
    <property type="component" value="Unassembled WGS sequence"/>
</dbReference>
<feature type="transmembrane region" description="Helical" evidence="7">
    <location>
        <begin position="504"/>
        <end position="525"/>
    </location>
</feature>
<comment type="similarity">
    <text evidence="7">Belongs to the DHHC palmitoyltransferase family.</text>
</comment>
<feature type="transmembrane region" description="Helical" evidence="7">
    <location>
        <begin position="583"/>
        <end position="609"/>
    </location>
</feature>
<feature type="compositionally biased region" description="Basic residues" evidence="8">
    <location>
        <begin position="110"/>
        <end position="123"/>
    </location>
</feature>
<sequence>MKEDLSTPRRAATASGSTPQDHHHHHQQQQQQQQQQSHSEVNSPSAHRSSSCVLQSSSSLQHVDREKAESGNGASSAKEHRHRRVRHSATSADVEAPPSSVDGDRENGRRPKHRRRSRHKRNSQTKSFTMGDEPQSSSSPQQGALESTQNSKLSISVDDESPAKDPTVHRSRRRHHNNPYHSDRDERRTTVRDSEKRERKKKKRNSNPLPSPSAMGTENGVSDVASFVSTKKRISVPESQVVKTPNGVHKNDNGAQLSTTVYLSDVCTDETAVVVPGKHASPLEVGNRVEEDIHHSCSSRPTRNSVEPTASNSNVTCDRSAPLGSDVYGDASNISINSSGFQRLTPFPMRLHFSRELGMNGCEETVFRGPVDDVMDLTVPCAPSPSEEAAKMTHDSTDSYSAQEMSYSILHASQMESSIHSCMASTRPKYATPPCASCCVDRSDPDSWRHNRPRRHAFQRPFHMFQIIALSLVTIAFILFWSTIVPAYALLYTQGGYSSCLLEMVLFSTLTGVGLILTFLLWAIVSFKENGDVSNEGEPCTYCRRLTNVDSRHCKACNKCIKGFDHHCKWLNVCIGAKNYRLFICYVVSALISSTLASLSGVVLLARWWKPLALYSWYFRVGPILLSALSFVPVPPLLHLFCFHVMLWRLHMTTFEFIVMRRQGVQENQQASNSSSEEEELQPR</sequence>
<dbReference type="PANTHER" id="PTHR22883:SF448">
    <property type="entry name" value="PALMITOYLTRANSFERASE"/>
    <property type="match status" value="1"/>
</dbReference>
<evidence type="ECO:0000313" key="11">
    <source>
        <dbReference type="Proteomes" id="UP000192257"/>
    </source>
</evidence>
<dbReference type="GO" id="GO:0006612">
    <property type="term" value="P:protein targeting to membrane"/>
    <property type="evidence" value="ECO:0007669"/>
    <property type="project" value="TreeGrafter"/>
</dbReference>
<dbReference type="AlphaFoldDB" id="A0A1X0NVC9"/>
<keyword evidence="3 7" id="KW-0812">Transmembrane</keyword>
<gene>
    <name evidence="10" type="ORF">TM35_000161360</name>
</gene>
<protein>
    <recommendedName>
        <fullName evidence="7">Palmitoyltransferase</fullName>
        <ecNumber evidence="7">2.3.1.225</ecNumber>
    </recommendedName>
</protein>
<evidence type="ECO:0000256" key="6">
    <source>
        <dbReference type="ARBA" id="ARBA00023315"/>
    </source>
</evidence>
<evidence type="ECO:0000313" key="10">
    <source>
        <dbReference type="EMBL" id="ORC88498.1"/>
    </source>
</evidence>
<comment type="subcellular location">
    <subcellularLocation>
        <location evidence="1">Membrane</location>
        <topology evidence="1">Multi-pass membrane protein</topology>
    </subcellularLocation>
</comment>
<keyword evidence="11" id="KW-1185">Reference proteome</keyword>
<feature type="compositionally biased region" description="Low complexity" evidence="8">
    <location>
        <begin position="49"/>
        <end position="61"/>
    </location>
</feature>
<feature type="compositionally biased region" description="Low complexity" evidence="8">
    <location>
        <begin position="28"/>
        <end position="39"/>
    </location>
</feature>
<name>A0A1X0NVC9_9TRYP</name>
<keyword evidence="2 7" id="KW-0808">Transferase</keyword>
<evidence type="ECO:0000259" key="9">
    <source>
        <dbReference type="Pfam" id="PF01529"/>
    </source>
</evidence>
<evidence type="ECO:0000256" key="7">
    <source>
        <dbReference type="RuleBase" id="RU079119"/>
    </source>
</evidence>
<dbReference type="GO" id="GO:0016020">
    <property type="term" value="C:membrane"/>
    <property type="evidence" value="ECO:0007669"/>
    <property type="project" value="UniProtKB-SubCell"/>
</dbReference>
<dbReference type="RefSeq" id="XP_028882564.1">
    <property type="nucleotide sequence ID" value="XM_029026008.1"/>
</dbReference>
<dbReference type="OrthoDB" id="9909019at2759"/>
<comment type="domain">
    <text evidence="7">The DHHC domain is required for palmitoyltransferase activity.</text>
</comment>
<evidence type="ECO:0000256" key="2">
    <source>
        <dbReference type="ARBA" id="ARBA00022679"/>
    </source>
</evidence>
<proteinExistence type="inferred from homology"/>
<evidence type="ECO:0000256" key="8">
    <source>
        <dbReference type="SAM" id="MobiDB-lite"/>
    </source>
</evidence>
<feature type="compositionally biased region" description="Basic residues" evidence="8">
    <location>
        <begin position="169"/>
        <end position="178"/>
    </location>
</feature>
<feature type="domain" description="Palmitoyltransferase DHHC" evidence="9">
    <location>
        <begin position="535"/>
        <end position="658"/>
    </location>
</feature>
<feature type="transmembrane region" description="Helical" evidence="7">
    <location>
        <begin position="621"/>
        <end position="643"/>
    </location>
</feature>
<dbReference type="GeneID" id="39985788"/>
<dbReference type="EMBL" id="NBCO01000016">
    <property type="protein sequence ID" value="ORC88498.1"/>
    <property type="molecule type" value="Genomic_DNA"/>
</dbReference>
<keyword evidence="4 7" id="KW-1133">Transmembrane helix</keyword>
<feature type="compositionally biased region" description="Polar residues" evidence="8">
    <location>
        <begin position="124"/>
        <end position="154"/>
    </location>
</feature>
<comment type="caution">
    <text evidence="10">The sequence shown here is derived from an EMBL/GenBank/DDBJ whole genome shotgun (WGS) entry which is preliminary data.</text>
</comment>
<evidence type="ECO:0000256" key="4">
    <source>
        <dbReference type="ARBA" id="ARBA00022989"/>
    </source>
</evidence>
<dbReference type="PANTHER" id="PTHR22883">
    <property type="entry name" value="ZINC FINGER DHHC DOMAIN CONTAINING PROTEIN"/>
    <property type="match status" value="1"/>
</dbReference>
<dbReference type="GO" id="GO:0005794">
    <property type="term" value="C:Golgi apparatus"/>
    <property type="evidence" value="ECO:0007669"/>
    <property type="project" value="TreeGrafter"/>
</dbReference>
<dbReference type="VEuPathDB" id="TriTrypDB:TM35_000161360"/>
<feature type="transmembrane region" description="Helical" evidence="7">
    <location>
        <begin position="462"/>
        <end position="484"/>
    </location>
</feature>
<feature type="compositionally biased region" description="Polar residues" evidence="8">
    <location>
        <begin position="296"/>
        <end position="317"/>
    </location>
</feature>